<dbReference type="EMBL" id="JABSTQ010006592">
    <property type="protein sequence ID" value="KAG0436992.1"/>
    <property type="molecule type" value="Genomic_DNA"/>
</dbReference>
<accession>A0AC60QMV2</accession>
<evidence type="ECO:0000313" key="2">
    <source>
        <dbReference type="Proteomes" id="UP000805193"/>
    </source>
</evidence>
<evidence type="ECO:0000313" key="1">
    <source>
        <dbReference type="EMBL" id="KAG0436992.1"/>
    </source>
</evidence>
<comment type="caution">
    <text evidence="1">The sequence shown here is derived from an EMBL/GenBank/DDBJ whole genome shotgun (WGS) entry which is preliminary data.</text>
</comment>
<dbReference type="Proteomes" id="UP000805193">
    <property type="component" value="Unassembled WGS sequence"/>
</dbReference>
<proteinExistence type="predicted"/>
<gene>
    <name evidence="1" type="ORF">HPB47_017664</name>
</gene>
<reference evidence="1 2" key="1">
    <citation type="journal article" date="2020" name="Cell">
        <title>Large-Scale Comparative Analyses of Tick Genomes Elucidate Their Genetic Diversity and Vector Capacities.</title>
        <authorList>
            <consortium name="Tick Genome and Microbiome Consortium (TIGMIC)"/>
            <person name="Jia N."/>
            <person name="Wang J."/>
            <person name="Shi W."/>
            <person name="Du L."/>
            <person name="Sun Y."/>
            <person name="Zhan W."/>
            <person name="Jiang J.F."/>
            <person name="Wang Q."/>
            <person name="Zhang B."/>
            <person name="Ji P."/>
            <person name="Bell-Sakyi L."/>
            <person name="Cui X.M."/>
            <person name="Yuan T.T."/>
            <person name="Jiang B.G."/>
            <person name="Yang W.F."/>
            <person name="Lam T.T."/>
            <person name="Chang Q.C."/>
            <person name="Ding S.J."/>
            <person name="Wang X.J."/>
            <person name="Zhu J.G."/>
            <person name="Ruan X.D."/>
            <person name="Zhao L."/>
            <person name="Wei J.T."/>
            <person name="Ye R.Z."/>
            <person name="Que T.C."/>
            <person name="Du C.H."/>
            <person name="Zhou Y.H."/>
            <person name="Cheng J.X."/>
            <person name="Dai P.F."/>
            <person name="Guo W.B."/>
            <person name="Han X.H."/>
            <person name="Huang E.J."/>
            <person name="Li L.F."/>
            <person name="Wei W."/>
            <person name="Gao Y.C."/>
            <person name="Liu J.Z."/>
            <person name="Shao H.Z."/>
            <person name="Wang X."/>
            <person name="Wang C.C."/>
            <person name="Yang T.C."/>
            <person name="Huo Q.B."/>
            <person name="Li W."/>
            <person name="Chen H.Y."/>
            <person name="Chen S.E."/>
            <person name="Zhou L.G."/>
            <person name="Ni X.B."/>
            <person name="Tian J.H."/>
            <person name="Sheng Y."/>
            <person name="Liu T."/>
            <person name="Pan Y.S."/>
            <person name="Xia L.Y."/>
            <person name="Li J."/>
            <person name="Zhao F."/>
            <person name="Cao W.C."/>
        </authorList>
    </citation>
    <scope>NUCLEOTIDE SEQUENCE [LARGE SCALE GENOMIC DNA]</scope>
    <source>
        <strain evidence="1">Iper-2018</strain>
    </source>
</reference>
<name>A0AC60QMV2_IXOPE</name>
<sequence length="583" mass="65243">MVEHHSPVHRGPVESSASHVTNKKKTNAKEGTVVVLGEQLIPEKHKLILQRGPKFCFEPVLNRVEKLRISRSVSRQVPEEEKPRCIAECVDVMASTEGRPTRSQALGPVIEYLASISLRALLSDKEGFFVIMPESMFSEKASMAVQKNFRQSLQKPSKVKAQAVELLNRLDLQKVAAGVKKQKNLMLEVFFAAKTHKPEIPFRTIVSEKGTWLHALSGYLQRNLDSLVIVTSSLWLDDPIDGTLEKDVPNSMLGMVATSSLLQRLPTDSQEGIANFREWSNITAQCTEVLWNQVRPTLPTKKKTNAKEGTVVVLGEQLIPEKHKLILQRGPKFCFEPVLNRVEKLRISRSVSRQVPEEEKPRCIAECVDVMASTEGRPTRSQALGPVIEYLASHQLRALLSDKEGFFVIMPESMFSEKASMAVQKNFRQSLQKPSKVKAQAVELLNRLDLQKVAAGVKKQKNLMLEVFFAAKTHKPEIPFRTIVSEKGTWLHALSGYLQRNLDSLVIGDPFGIPSSLAVIEFLKENNPTGCSALSIDVEDLYYSMPHDDLMRSHVISRAEARAPDAGPTDDGRTWLAPKELRP</sequence>
<protein>
    <submittedName>
        <fullName evidence="1">Uncharacterized protein</fullName>
    </submittedName>
</protein>
<organism evidence="1 2">
    <name type="scientific">Ixodes persulcatus</name>
    <name type="common">Taiga tick</name>
    <dbReference type="NCBI Taxonomy" id="34615"/>
    <lineage>
        <taxon>Eukaryota</taxon>
        <taxon>Metazoa</taxon>
        <taxon>Ecdysozoa</taxon>
        <taxon>Arthropoda</taxon>
        <taxon>Chelicerata</taxon>
        <taxon>Arachnida</taxon>
        <taxon>Acari</taxon>
        <taxon>Parasitiformes</taxon>
        <taxon>Ixodida</taxon>
        <taxon>Ixodoidea</taxon>
        <taxon>Ixodidae</taxon>
        <taxon>Ixodinae</taxon>
        <taxon>Ixodes</taxon>
    </lineage>
</organism>
<keyword evidence="2" id="KW-1185">Reference proteome</keyword>